<dbReference type="PROSITE" id="PS00622">
    <property type="entry name" value="HTH_LUXR_1"/>
    <property type="match status" value="1"/>
</dbReference>
<accession>A0ABV0L973</accession>
<sequence length="224" mass="23771">MTTVLVVDDQPLVRAGLTALLAASPGCEVVGEAGDGAEAVDRARETRPEVILMDIRMPGVDGVTATRRILGSGLDPAPKILILTTFDLDEYVYEALQAGASGFLLKEAQPASLLAAIRSVAAGDMLFAPTVTRRLIDAFVGRYRPPSLPADQEERLEPLTTREREVLSLVATGITNGDIARSLMISEGTVKTHLSRVMAKLDLNSRAQAVVVAYETGLVGTSQS</sequence>
<dbReference type="CDD" id="cd17535">
    <property type="entry name" value="REC_NarL-like"/>
    <property type="match status" value="1"/>
</dbReference>
<keyword evidence="1 5" id="KW-0597">Phosphoprotein</keyword>
<keyword evidence="9" id="KW-1185">Reference proteome</keyword>
<dbReference type="SMART" id="SM00448">
    <property type="entry name" value="REC"/>
    <property type="match status" value="1"/>
</dbReference>
<dbReference type="PRINTS" id="PR00038">
    <property type="entry name" value="HTHLUXR"/>
</dbReference>
<comment type="caution">
    <text evidence="8">The sequence shown here is derived from an EMBL/GenBank/DDBJ whole genome shotgun (WGS) entry which is preliminary data.</text>
</comment>
<feature type="domain" description="Response regulatory" evidence="7">
    <location>
        <begin position="3"/>
        <end position="121"/>
    </location>
</feature>
<dbReference type="SMART" id="SM00421">
    <property type="entry name" value="HTH_LUXR"/>
    <property type="match status" value="1"/>
</dbReference>
<dbReference type="InterPro" id="IPR001789">
    <property type="entry name" value="Sig_transdc_resp-reg_receiver"/>
</dbReference>
<dbReference type="InterPro" id="IPR000792">
    <property type="entry name" value="Tscrpt_reg_LuxR_C"/>
</dbReference>
<gene>
    <name evidence="8" type="ORF">ABJI51_07220</name>
</gene>
<dbReference type="InterPro" id="IPR011006">
    <property type="entry name" value="CheY-like_superfamily"/>
</dbReference>
<feature type="modified residue" description="4-aspartylphosphate" evidence="5">
    <location>
        <position position="54"/>
    </location>
</feature>
<dbReference type="InterPro" id="IPR039420">
    <property type="entry name" value="WalR-like"/>
</dbReference>
<dbReference type="Pfam" id="PF00072">
    <property type="entry name" value="Response_reg"/>
    <property type="match status" value="1"/>
</dbReference>
<organism evidence="8 9">
    <name type="scientific">Amycolatopsis melonis</name>
    <dbReference type="NCBI Taxonomy" id="3156488"/>
    <lineage>
        <taxon>Bacteria</taxon>
        <taxon>Bacillati</taxon>
        <taxon>Actinomycetota</taxon>
        <taxon>Actinomycetes</taxon>
        <taxon>Pseudonocardiales</taxon>
        <taxon>Pseudonocardiaceae</taxon>
        <taxon>Amycolatopsis</taxon>
    </lineage>
</organism>
<keyword evidence="4" id="KW-0804">Transcription</keyword>
<evidence type="ECO:0000256" key="5">
    <source>
        <dbReference type="PROSITE-ProRule" id="PRU00169"/>
    </source>
</evidence>
<dbReference type="PANTHER" id="PTHR43214">
    <property type="entry name" value="TWO-COMPONENT RESPONSE REGULATOR"/>
    <property type="match status" value="1"/>
</dbReference>
<evidence type="ECO:0000313" key="8">
    <source>
        <dbReference type="EMBL" id="MEQ0558855.1"/>
    </source>
</evidence>
<dbReference type="PROSITE" id="PS50110">
    <property type="entry name" value="RESPONSE_REGULATORY"/>
    <property type="match status" value="1"/>
</dbReference>
<dbReference type="SUPFAM" id="SSF52172">
    <property type="entry name" value="CheY-like"/>
    <property type="match status" value="1"/>
</dbReference>
<evidence type="ECO:0000256" key="4">
    <source>
        <dbReference type="ARBA" id="ARBA00023163"/>
    </source>
</evidence>
<dbReference type="Proteomes" id="UP001440984">
    <property type="component" value="Unassembled WGS sequence"/>
</dbReference>
<dbReference type="Gene3D" id="3.40.50.2300">
    <property type="match status" value="1"/>
</dbReference>
<protein>
    <submittedName>
        <fullName evidence="8">Response regulator transcription factor</fullName>
    </submittedName>
</protein>
<dbReference type="CDD" id="cd06170">
    <property type="entry name" value="LuxR_C_like"/>
    <property type="match status" value="1"/>
</dbReference>
<evidence type="ECO:0000256" key="2">
    <source>
        <dbReference type="ARBA" id="ARBA00023015"/>
    </source>
</evidence>
<proteinExistence type="predicted"/>
<evidence type="ECO:0000259" key="7">
    <source>
        <dbReference type="PROSITE" id="PS50110"/>
    </source>
</evidence>
<dbReference type="RefSeq" id="WP_348948484.1">
    <property type="nucleotide sequence ID" value="NZ_JBDZYD010000002.1"/>
</dbReference>
<keyword evidence="3" id="KW-0238">DNA-binding</keyword>
<evidence type="ECO:0000313" key="9">
    <source>
        <dbReference type="Proteomes" id="UP001440984"/>
    </source>
</evidence>
<dbReference type="InterPro" id="IPR058245">
    <property type="entry name" value="NreC/VraR/RcsB-like_REC"/>
</dbReference>
<keyword evidence="2" id="KW-0805">Transcription regulation</keyword>
<dbReference type="PANTHER" id="PTHR43214:SF24">
    <property type="entry name" value="TRANSCRIPTIONAL REGULATORY PROTEIN NARL-RELATED"/>
    <property type="match status" value="1"/>
</dbReference>
<evidence type="ECO:0000256" key="3">
    <source>
        <dbReference type="ARBA" id="ARBA00023125"/>
    </source>
</evidence>
<dbReference type="EMBL" id="JBDZYD010000002">
    <property type="protein sequence ID" value="MEQ0558855.1"/>
    <property type="molecule type" value="Genomic_DNA"/>
</dbReference>
<feature type="domain" description="HTH luxR-type" evidence="6">
    <location>
        <begin position="152"/>
        <end position="217"/>
    </location>
</feature>
<dbReference type="PROSITE" id="PS50043">
    <property type="entry name" value="HTH_LUXR_2"/>
    <property type="match status" value="1"/>
</dbReference>
<name>A0ABV0L973_9PSEU</name>
<reference evidence="8 9" key="1">
    <citation type="submission" date="2024-05" db="EMBL/GenBank/DDBJ databases">
        <authorList>
            <person name="Zhao H."/>
            <person name="Xu Y."/>
            <person name="Lin S."/>
            <person name="Spain J.C."/>
            <person name="Zhou N.-Y."/>
        </authorList>
    </citation>
    <scope>NUCLEOTIDE SEQUENCE [LARGE SCALE GENOMIC DNA]</scope>
    <source>
        <strain evidence="8 9">NEAU-NG30</strain>
    </source>
</reference>
<dbReference type="Pfam" id="PF00196">
    <property type="entry name" value="GerE"/>
    <property type="match status" value="1"/>
</dbReference>
<evidence type="ECO:0000259" key="6">
    <source>
        <dbReference type="PROSITE" id="PS50043"/>
    </source>
</evidence>
<evidence type="ECO:0000256" key="1">
    <source>
        <dbReference type="ARBA" id="ARBA00022553"/>
    </source>
</evidence>